<protein>
    <submittedName>
        <fullName evidence="2">Uncharacterized protein</fullName>
    </submittedName>
</protein>
<proteinExistence type="predicted"/>
<evidence type="ECO:0000313" key="2">
    <source>
        <dbReference type="EMBL" id="KAF9486876.1"/>
    </source>
</evidence>
<reference evidence="2" key="1">
    <citation type="submission" date="2020-11" db="EMBL/GenBank/DDBJ databases">
        <authorList>
            <consortium name="DOE Joint Genome Institute"/>
            <person name="Ahrendt S."/>
            <person name="Riley R."/>
            <person name="Andreopoulos W."/>
            <person name="Labutti K."/>
            <person name="Pangilinan J."/>
            <person name="Ruiz-Duenas F.J."/>
            <person name="Barrasa J.M."/>
            <person name="Sanchez-Garcia M."/>
            <person name="Camarero S."/>
            <person name="Miyauchi S."/>
            <person name="Serrano A."/>
            <person name="Linde D."/>
            <person name="Babiker R."/>
            <person name="Drula E."/>
            <person name="Ayuso-Fernandez I."/>
            <person name="Pacheco R."/>
            <person name="Padilla G."/>
            <person name="Ferreira P."/>
            <person name="Barriuso J."/>
            <person name="Kellner H."/>
            <person name="Castanera R."/>
            <person name="Alfaro M."/>
            <person name="Ramirez L."/>
            <person name="Pisabarro A.G."/>
            <person name="Kuo A."/>
            <person name="Tritt A."/>
            <person name="Lipzen A."/>
            <person name="He G."/>
            <person name="Yan M."/>
            <person name="Ng V."/>
            <person name="Cullen D."/>
            <person name="Martin F."/>
            <person name="Rosso M.-N."/>
            <person name="Henrissat B."/>
            <person name="Hibbett D."/>
            <person name="Martinez A.T."/>
            <person name="Grigoriev I.V."/>
        </authorList>
    </citation>
    <scope>NUCLEOTIDE SEQUENCE</scope>
    <source>
        <strain evidence="2">ATCC 90797</strain>
    </source>
</reference>
<organism evidence="2 3">
    <name type="scientific">Pleurotus eryngii</name>
    <name type="common">Boletus of the steppes</name>
    <dbReference type="NCBI Taxonomy" id="5323"/>
    <lineage>
        <taxon>Eukaryota</taxon>
        <taxon>Fungi</taxon>
        <taxon>Dikarya</taxon>
        <taxon>Basidiomycota</taxon>
        <taxon>Agaricomycotina</taxon>
        <taxon>Agaricomycetes</taxon>
        <taxon>Agaricomycetidae</taxon>
        <taxon>Agaricales</taxon>
        <taxon>Pleurotineae</taxon>
        <taxon>Pleurotaceae</taxon>
        <taxon>Pleurotus</taxon>
    </lineage>
</organism>
<dbReference type="EMBL" id="MU154873">
    <property type="protein sequence ID" value="KAF9486876.1"/>
    <property type="molecule type" value="Genomic_DNA"/>
</dbReference>
<gene>
    <name evidence="2" type="ORF">BDN71DRAFT_793091</name>
</gene>
<feature type="region of interest" description="Disordered" evidence="1">
    <location>
        <begin position="412"/>
        <end position="433"/>
    </location>
</feature>
<comment type="caution">
    <text evidence="2">The sequence shown here is derived from an EMBL/GenBank/DDBJ whole genome shotgun (WGS) entry which is preliminary data.</text>
</comment>
<evidence type="ECO:0000256" key="1">
    <source>
        <dbReference type="SAM" id="MobiDB-lite"/>
    </source>
</evidence>
<keyword evidence="3" id="KW-1185">Reference proteome</keyword>
<dbReference type="OrthoDB" id="3062339at2759"/>
<evidence type="ECO:0000313" key="3">
    <source>
        <dbReference type="Proteomes" id="UP000807025"/>
    </source>
</evidence>
<dbReference type="AlphaFoldDB" id="A0A9P6CZV7"/>
<name>A0A9P6CZV7_PLEER</name>
<sequence>MLLLGKENNHKRLLPNVESISRHRRRSAFMQTTIATTTTAMNATLRWTKAKITRVVLNSALSPAGLWRKLRRLELTTTNLVEGKESPKKDHHWNMYQSWYGEHGPTKKPTDMKVSEYTKSIVKPTYDEFLASKDDQTTLADYFEPIHKFYESAQAESNKQRQEDGNAGASVNLVTSKFQHLSQWAFLNHDVHAIGFVFLLSKDKGGSDLQNVFFGSPHMRELNNNMQSNIHQSLTDIRGELIVANTRLRRQALAPAPEAWLNQIDFSIKANGERERDRDRRVLPEILRQLANTLIESRDTNDQAPKKPLKTFLWTNWANVAFRYQFTMINCKDIAGMVRLWRNYKDNELNDEEADGLLRIVEWSPEEKDMDLKDQATIALVVDDSKRESLITVRDSPDYLKAMGKCSVAQAKETAGAERQSQKDRRGVSYRKGGDTLLPEIAMNTHGHVRYRHALCTSKSTPTTHLWLIPTNLVVQL</sequence>
<dbReference type="Proteomes" id="UP000807025">
    <property type="component" value="Unassembled WGS sequence"/>
</dbReference>
<accession>A0A9P6CZV7</accession>